<reference evidence="3 4" key="1">
    <citation type="submission" date="2020-05" db="EMBL/GenBank/DDBJ databases">
        <title>Identification and distribution of gene clusters putatively required for synthesis of sphingolipid metabolism inhibitors in phylogenetically diverse species of the filamentous fungus Fusarium.</title>
        <authorList>
            <person name="Kim H.-S."/>
            <person name="Busman M."/>
            <person name="Brown D.W."/>
            <person name="Divon H."/>
            <person name="Uhlig S."/>
            <person name="Proctor R.H."/>
        </authorList>
    </citation>
    <scope>NUCLEOTIDE SEQUENCE [LARGE SCALE GENOMIC DNA]</scope>
    <source>
        <strain evidence="3 4">NRRL 20693</strain>
    </source>
</reference>
<protein>
    <submittedName>
        <fullName evidence="3">Uncharacterized protein</fullName>
    </submittedName>
</protein>
<feature type="compositionally biased region" description="Polar residues" evidence="1">
    <location>
        <begin position="25"/>
        <end position="61"/>
    </location>
</feature>
<comment type="caution">
    <text evidence="3">The sequence shown here is derived from an EMBL/GenBank/DDBJ whole genome shotgun (WGS) entry which is preliminary data.</text>
</comment>
<gene>
    <name evidence="3" type="ORF">FHETE_196</name>
</gene>
<feature type="transmembrane region" description="Helical" evidence="2">
    <location>
        <begin position="187"/>
        <end position="204"/>
    </location>
</feature>
<name>A0A8H5X482_FUSHE</name>
<keyword evidence="2" id="KW-1133">Transmembrane helix</keyword>
<feature type="region of interest" description="Disordered" evidence="1">
    <location>
        <begin position="1"/>
        <end position="161"/>
    </location>
</feature>
<evidence type="ECO:0000313" key="3">
    <source>
        <dbReference type="EMBL" id="KAF5680808.1"/>
    </source>
</evidence>
<organism evidence="3 4">
    <name type="scientific">Fusarium heterosporum</name>
    <dbReference type="NCBI Taxonomy" id="42747"/>
    <lineage>
        <taxon>Eukaryota</taxon>
        <taxon>Fungi</taxon>
        <taxon>Dikarya</taxon>
        <taxon>Ascomycota</taxon>
        <taxon>Pezizomycotina</taxon>
        <taxon>Sordariomycetes</taxon>
        <taxon>Hypocreomycetidae</taxon>
        <taxon>Hypocreales</taxon>
        <taxon>Nectriaceae</taxon>
        <taxon>Fusarium</taxon>
        <taxon>Fusarium heterosporum species complex</taxon>
    </lineage>
</organism>
<keyword evidence="2" id="KW-0812">Transmembrane</keyword>
<sequence length="598" mass="66140">MGSSRRRELQPEDSWRFVEGENDSFDTSILPSLGESSPPTSSGNIPSQPFSQGNISFASQDSIRDFGADPDDDQVILREPFRPSLSRASVSANGEPVFRSPDPEFHMPRVDAMSEGSIRSDRTVRGLGIGYGGDDGVRRRGNPSSSSPAKQRNARARHDAEDEYYRRQYRDQAPPTVRNQLAQSIPAAIYNTLAWFLNVVGLAFRYAQKPFAILLAIYLCFGGLIIAQNMATRSIAASLSPLCRIPGASLLNLPFCPSLDTIVTPGSDGSPVEFDDLMNVQSKFEQVLEKSSDGVSLPFEMKRSETAIRDLRSLVRHSDLAARDELLFEFDGYVDTARQTAADLQKFNTHVGSAVDAVISINRWTSRYLDTLSPNAEEANSISSPSPIFGLASWLFHPFQPTTHHIFNERVLLDKYIEHTALVSDRISTLILEAQAVLRLLTKAEDHLMLIYDISSRSSADTASRRENVFWNIWTLIGANSNQLNSLTRQLALLRQVDAQRTSAVAQVNALILELESIQAGLGDLRDRVAEPEVLRSGGLPIPLSVHIETIDRGVERLEDARSRIRAAENDRVRDALARGGVRNEPLIEGQGKRGDVN</sequence>
<evidence type="ECO:0000256" key="2">
    <source>
        <dbReference type="SAM" id="Phobius"/>
    </source>
</evidence>
<proteinExistence type="predicted"/>
<feature type="transmembrane region" description="Helical" evidence="2">
    <location>
        <begin position="211"/>
        <end position="231"/>
    </location>
</feature>
<evidence type="ECO:0000313" key="4">
    <source>
        <dbReference type="Proteomes" id="UP000567885"/>
    </source>
</evidence>
<dbReference type="OrthoDB" id="4179406at2759"/>
<dbReference type="Proteomes" id="UP000567885">
    <property type="component" value="Unassembled WGS sequence"/>
</dbReference>
<accession>A0A8H5X482</accession>
<evidence type="ECO:0000256" key="1">
    <source>
        <dbReference type="SAM" id="MobiDB-lite"/>
    </source>
</evidence>
<dbReference type="AlphaFoldDB" id="A0A8H5X482"/>
<keyword evidence="2" id="KW-0472">Membrane</keyword>
<dbReference type="EMBL" id="JAAGWQ010000003">
    <property type="protein sequence ID" value="KAF5680808.1"/>
    <property type="molecule type" value="Genomic_DNA"/>
</dbReference>
<feature type="compositionally biased region" description="Basic and acidic residues" evidence="1">
    <location>
        <begin position="1"/>
        <end position="19"/>
    </location>
</feature>
<keyword evidence="4" id="KW-1185">Reference proteome</keyword>